<reference evidence="2" key="1">
    <citation type="submission" date="2011-02" db="EMBL/GenBank/DDBJ databases">
        <authorList>
            <person name="Aslett M."/>
        </authorList>
    </citation>
    <scope>NUCLEOTIDE SEQUENCE</scope>
    <source>
        <strain evidence="2">Liverpool</strain>
    </source>
</reference>
<name>F0VAG2_NEOCL</name>
<protein>
    <submittedName>
        <fullName evidence="2">Uncharacterized protein</fullName>
    </submittedName>
</protein>
<evidence type="ECO:0000256" key="1">
    <source>
        <dbReference type="SAM" id="MobiDB-lite"/>
    </source>
</evidence>
<reference evidence="4" key="3">
    <citation type="journal article" date="2012" name="PLoS Pathog.">
        <title>Comparative genomics of the apicomplexan parasites Toxoplasma gondii and Neospora caninum: Coccidia differing in host range and transmission strategy.</title>
        <authorList>
            <person name="Reid A.J."/>
            <person name="Vermont S.J."/>
            <person name="Cotton J.A."/>
            <person name="Harris D."/>
            <person name="Hill-Cawthorne G.A."/>
            <person name="Konen-Waisman S."/>
            <person name="Latham S.M."/>
            <person name="Mourier T."/>
            <person name="Norton R."/>
            <person name="Quail M.A."/>
            <person name="Sanders M."/>
            <person name="Shanmugam D."/>
            <person name="Sohal A."/>
            <person name="Wasmuth J.D."/>
            <person name="Brunk B."/>
            <person name="Grigg M.E."/>
            <person name="Howard J.C."/>
            <person name="Parkinson J."/>
            <person name="Roos D.S."/>
            <person name="Trees A.J."/>
            <person name="Berriman M."/>
            <person name="Pain A."/>
            <person name="Wastling J.M."/>
        </authorList>
    </citation>
    <scope>NUCLEOTIDE SEQUENCE [LARGE SCALE GENOMIC DNA]</scope>
    <source>
        <strain evidence="4">Liverpool</strain>
    </source>
</reference>
<reference evidence="3" key="4">
    <citation type="journal article" date="2015" name="PLoS ONE">
        <title>Comprehensive Evaluation of Toxoplasma gondii VEG and Neospora caninum LIV Genomes with Tachyzoite Stage Transcriptome and Proteome Defines Novel Transcript Features.</title>
        <authorList>
            <person name="Ramaprasad A."/>
            <person name="Mourier T."/>
            <person name="Naeem R."/>
            <person name="Malas T.B."/>
            <person name="Moussa E."/>
            <person name="Panigrahi A."/>
            <person name="Vermont S.J."/>
            <person name="Otto T.D."/>
            <person name="Wastling J."/>
            <person name="Pain A."/>
        </authorList>
    </citation>
    <scope>NUCLEOTIDE SEQUENCE</scope>
    <source>
        <strain evidence="3">Liverpool</strain>
    </source>
</reference>
<gene>
    <name evidence="3" type="ORF">BN1204_011180</name>
    <name evidence="2" type="ORF">NCLIV_011180</name>
</gene>
<sequence length="232" mass="23766">MMTERVCAFSAAAACRLAEAPFSLSHVPVSPVSLLSRPSRAISAAPLSLRRQLPAGCASLCFPVLTGGTRRTFSSSSASSSPASPSSSSSPASPFSSSSPASPFSSSSPASPSSSSSPASPSSSSSASPSSSSSASPSSSSSASPSSSSVRAPDGGGKPAAESVKKTGKSFFLSLCESEEKRKTEDAIKNSQELWKKETAAKDAHSAKTPELYDGPFWFKFWRRKKRPGARG</sequence>
<reference evidence="2" key="2">
    <citation type="submission" date="2011-03" db="EMBL/GenBank/DDBJ databases">
        <title>Comparative genomics and transcriptomics of Neospora caninum and Toxoplasma gondii.</title>
        <authorList>
            <person name="Reid A.J."/>
            <person name="Sohal A."/>
            <person name="Harris D."/>
            <person name="Quail M."/>
            <person name="Sanders M."/>
            <person name="Berriman M."/>
            <person name="Wastling J.M."/>
            <person name="Pain A."/>
        </authorList>
    </citation>
    <scope>NUCLEOTIDE SEQUENCE</scope>
    <source>
        <strain evidence="2">Liverpool</strain>
    </source>
</reference>
<dbReference type="AlphaFoldDB" id="F0VAG2"/>
<dbReference type="eggNOG" id="ENOG502R0JM">
    <property type="taxonomic scope" value="Eukaryota"/>
</dbReference>
<feature type="compositionally biased region" description="Low complexity" evidence="1">
    <location>
        <begin position="74"/>
        <end position="149"/>
    </location>
</feature>
<dbReference type="EMBL" id="LN714478">
    <property type="protein sequence ID" value="CEL65263.1"/>
    <property type="molecule type" value="Genomic_DNA"/>
</dbReference>
<accession>F0VAG2</accession>
<feature type="region of interest" description="Disordered" evidence="1">
    <location>
        <begin position="72"/>
        <end position="165"/>
    </location>
</feature>
<dbReference type="GeneID" id="13441680"/>
<organism evidence="2 4">
    <name type="scientific">Neospora caninum (strain Liverpool)</name>
    <dbReference type="NCBI Taxonomy" id="572307"/>
    <lineage>
        <taxon>Eukaryota</taxon>
        <taxon>Sar</taxon>
        <taxon>Alveolata</taxon>
        <taxon>Apicomplexa</taxon>
        <taxon>Conoidasida</taxon>
        <taxon>Coccidia</taxon>
        <taxon>Eucoccidiorida</taxon>
        <taxon>Eimeriorina</taxon>
        <taxon>Sarcocystidae</taxon>
        <taxon>Neospora</taxon>
    </lineage>
</organism>
<keyword evidence="4" id="KW-1185">Reference proteome</keyword>
<evidence type="ECO:0000313" key="2">
    <source>
        <dbReference type="EMBL" id="CBZ50651.1"/>
    </source>
</evidence>
<dbReference type="InParanoid" id="F0VAG2"/>
<dbReference type="VEuPathDB" id="ToxoDB:NCLIV_011180"/>
<dbReference type="OMA" id="LYDGPFW"/>
<evidence type="ECO:0000313" key="3">
    <source>
        <dbReference type="EMBL" id="CEL65263.1"/>
    </source>
</evidence>
<dbReference type="Proteomes" id="UP000007494">
    <property type="component" value="Chromosome IV"/>
</dbReference>
<dbReference type="EMBL" id="FR823384">
    <property type="protein sequence ID" value="CBZ50651.1"/>
    <property type="molecule type" value="Genomic_DNA"/>
</dbReference>
<dbReference type="OrthoDB" id="333715at2759"/>
<evidence type="ECO:0000313" key="4">
    <source>
        <dbReference type="Proteomes" id="UP000007494"/>
    </source>
</evidence>
<dbReference type="RefSeq" id="XP_003880684.1">
    <property type="nucleotide sequence ID" value="XM_003880635.1"/>
</dbReference>
<proteinExistence type="predicted"/>